<keyword evidence="1" id="KW-0238">DNA-binding</keyword>
<accession>A0A239CMU8</accession>
<evidence type="ECO:0000313" key="2">
    <source>
        <dbReference type="Proteomes" id="UP000198318"/>
    </source>
</evidence>
<keyword evidence="2" id="KW-1185">Reference proteome</keyword>
<evidence type="ECO:0000313" key="1">
    <source>
        <dbReference type="EMBL" id="SNS21576.1"/>
    </source>
</evidence>
<dbReference type="PANTHER" id="PTHR38479">
    <property type="entry name" value="LMO0824 PROTEIN"/>
    <property type="match status" value="1"/>
</dbReference>
<name>A0A239CMU8_9ACTN</name>
<proteinExistence type="predicted"/>
<sequence>MTTAERRARLALRHRLAPEARTDDVPGIARSLVVLHATDPATVYLSVAARSVQAAPGAVERALYDDRTLLRMLAMRRTMFVAPTELVPVLQASTANALAAKQRATYTRIIERGSDIEDVPSFFAEAAEAAHRALLARGEATGAQLSAEVPALRTQVDPAPGKSYSRPTGITTWVLVTLGCEGRVVRGRPNGSWISSQYRWAPVEEWLPGGIAEVPAAQARAELVRRWLRAFGPAPAADLKWWTGWNAGDVKKALAALDVTEVALDGGGTGLVLSDDLEPAPEPEPWAALLPALDPTPMGWRERGWFLGAHGPALFDRSGNIGPSVWWDGRVVGGWAQRPDGEIAVRVLEDAGADAEAAIEREAARLADWYGEVRAVPRFRTPLERELTS</sequence>
<dbReference type="OrthoDB" id="9148135at2"/>
<dbReference type="Proteomes" id="UP000198318">
    <property type="component" value="Unassembled WGS sequence"/>
</dbReference>
<reference evidence="1 2" key="1">
    <citation type="submission" date="2017-06" db="EMBL/GenBank/DDBJ databases">
        <authorList>
            <person name="Kim H.J."/>
            <person name="Triplett B.A."/>
        </authorList>
    </citation>
    <scope>NUCLEOTIDE SEQUENCE [LARGE SCALE GENOMIC DNA]</scope>
    <source>
        <strain evidence="1 2">DSM 44715</strain>
    </source>
</reference>
<dbReference type="Pfam" id="PF06224">
    <property type="entry name" value="AlkZ-like"/>
    <property type="match status" value="1"/>
</dbReference>
<protein>
    <submittedName>
        <fullName evidence="1">Winged helix DNA-binding domain-containing protein</fullName>
    </submittedName>
</protein>
<gene>
    <name evidence="1" type="ORF">SAMN05443665_1001521</name>
</gene>
<dbReference type="PANTHER" id="PTHR38479:SF2">
    <property type="entry name" value="WINGED HELIX DNA-BINDING DOMAIN-CONTAINING PROTEIN"/>
    <property type="match status" value="1"/>
</dbReference>
<dbReference type="EMBL" id="FZOR01000001">
    <property type="protein sequence ID" value="SNS21576.1"/>
    <property type="molecule type" value="Genomic_DNA"/>
</dbReference>
<dbReference type="AlphaFoldDB" id="A0A239CMU8"/>
<dbReference type="InterPro" id="IPR009351">
    <property type="entry name" value="AlkZ-like"/>
</dbReference>
<organism evidence="1 2">
    <name type="scientific">Actinomadura meyerae</name>
    <dbReference type="NCBI Taxonomy" id="240840"/>
    <lineage>
        <taxon>Bacteria</taxon>
        <taxon>Bacillati</taxon>
        <taxon>Actinomycetota</taxon>
        <taxon>Actinomycetes</taxon>
        <taxon>Streptosporangiales</taxon>
        <taxon>Thermomonosporaceae</taxon>
        <taxon>Actinomadura</taxon>
    </lineage>
</organism>
<dbReference type="GO" id="GO:0003677">
    <property type="term" value="F:DNA binding"/>
    <property type="evidence" value="ECO:0007669"/>
    <property type="project" value="UniProtKB-KW"/>
</dbReference>